<dbReference type="SFLD" id="SFLDG01060">
    <property type="entry name" value="BATS_domain_containing"/>
    <property type="match status" value="1"/>
</dbReference>
<dbReference type="eggNOG" id="COG0502">
    <property type="taxonomic scope" value="Bacteria"/>
</dbReference>
<keyword evidence="6" id="KW-0411">Iron-sulfur</keyword>
<feature type="domain" description="Radical SAM core" evidence="7">
    <location>
        <begin position="70"/>
        <end position="299"/>
    </location>
</feature>
<reference evidence="8 9" key="1">
    <citation type="journal article" date="2013" name="PLoS ONE">
        <title>The first genomic and proteomic characterization of a deep-sea sulfate reducer: insights into the piezophilic lifestyle of Desulfovibrio piezophilus.</title>
        <authorList>
            <person name="Pradel N."/>
            <person name="Ji B."/>
            <person name="Gimenez G."/>
            <person name="Talla E."/>
            <person name="Lenoble P."/>
            <person name="Garel M."/>
            <person name="Tamburini C."/>
            <person name="Fourquet P."/>
            <person name="Lebrun R."/>
            <person name="Bertin P."/>
            <person name="Denis Y."/>
            <person name="Pophillat M."/>
            <person name="Barbe V."/>
            <person name="Ollivier B."/>
            <person name="Dolla A."/>
        </authorList>
    </citation>
    <scope>NUCLEOTIDE SEQUENCE [LARGE SCALE GENOMIC DNA]</scope>
    <source>
        <strain evidence="9">DSM 10523 / SB164P1</strain>
    </source>
</reference>
<dbReference type="Gene3D" id="3.20.20.70">
    <property type="entry name" value="Aldolase class I"/>
    <property type="match status" value="1"/>
</dbReference>
<accession>M1WJK7</accession>
<comment type="cofactor">
    <cofactor evidence="1">
        <name>[4Fe-4S] cluster</name>
        <dbReference type="ChEBI" id="CHEBI:49883"/>
    </cofactor>
</comment>
<evidence type="ECO:0000256" key="4">
    <source>
        <dbReference type="ARBA" id="ARBA00022723"/>
    </source>
</evidence>
<protein>
    <submittedName>
        <fullName evidence="8">Thiazole biosynthesis protein ThiH</fullName>
    </submittedName>
</protein>
<dbReference type="InterPro" id="IPR034428">
    <property type="entry name" value="ThiH/NoCL/HydG-like"/>
</dbReference>
<evidence type="ECO:0000256" key="5">
    <source>
        <dbReference type="ARBA" id="ARBA00023004"/>
    </source>
</evidence>
<reference evidence="9" key="2">
    <citation type="journal article" date="2013" name="Stand. Genomic Sci.">
        <title>Complete genome sequence of Desulfocapsa sulfexigens, a marine deltaproteobacterium specialized in disproportionating inorganic sulfur compounds.</title>
        <authorList>
            <person name="Finster K.W."/>
            <person name="Kjeldsen K.U."/>
            <person name="Kube M."/>
            <person name="Reinhardt R."/>
            <person name="Mussmann M."/>
            <person name="Amann R."/>
            <person name="Schreiber L."/>
        </authorList>
    </citation>
    <scope>NUCLEOTIDE SEQUENCE [LARGE SCALE GENOMIC DNA]</scope>
    <source>
        <strain evidence="9">DSM 10523 / SB164P1</strain>
    </source>
</reference>
<sequence length="376" mass="41978">MSYYPLCRELEEASLEEQFAAVTEADVLRAIAKKHCTPGDFLALMSPTAAPFIEDMARKANTLTAQNFGRTIQLFTPLYLSNYCSNHCVYCGFNAKNVIPRSQLTAEQLEVEAKAIAATGLRHLLILTGESRVKASPEYLEECVTLLRNHFPSVSIEIYAMTLEEYTRLVEVGVDGLTLFQETYDEDLYDTLHPRGPKKDFRFRLDAPERGCQAGMRVVNIGALLGLGDWRKDALQTGMHAAYLMDNYPDVDISVSLPRMRPHAGEFQPTTLVSDREMVQLMLAMRLFLPRLGITISTRESPDFRENLLPLGVTKMSAGVSTAVGGHTQDCDKVGQFDISDDRSVEQMCAMLKSHGYQPVFKDWEPFDRNVSGGAA</sequence>
<keyword evidence="3" id="KW-0949">S-adenosyl-L-methionine</keyword>
<gene>
    <name evidence="8" type="ordered locus">BN4_10829</name>
</gene>
<dbReference type="GO" id="GO:0003824">
    <property type="term" value="F:catalytic activity"/>
    <property type="evidence" value="ECO:0007669"/>
    <property type="project" value="InterPro"/>
</dbReference>
<dbReference type="NCBIfam" id="TIGR02351">
    <property type="entry name" value="thiH"/>
    <property type="match status" value="1"/>
</dbReference>
<dbReference type="PROSITE" id="PS51918">
    <property type="entry name" value="RADICAL_SAM"/>
    <property type="match status" value="1"/>
</dbReference>
<proteinExistence type="predicted"/>
<dbReference type="BioCyc" id="DPIE1322246:BN4_RS04250-MONOMER"/>
<evidence type="ECO:0000313" key="9">
    <source>
        <dbReference type="Proteomes" id="UP000011724"/>
    </source>
</evidence>
<dbReference type="HOGENOM" id="CLU_046249_1_0_7"/>
<dbReference type="STRING" id="1322246.BN4_10829"/>
<keyword evidence="2" id="KW-0004">4Fe-4S</keyword>
<dbReference type="SFLD" id="SFLDF00301">
    <property type="entry name" value="2-iminoacetate_synthase_(ThiH)"/>
    <property type="match status" value="1"/>
</dbReference>
<dbReference type="InterPro" id="IPR058240">
    <property type="entry name" value="rSAM_sf"/>
</dbReference>
<dbReference type="SUPFAM" id="SSF102114">
    <property type="entry name" value="Radical SAM enzymes"/>
    <property type="match status" value="1"/>
</dbReference>
<dbReference type="OrthoDB" id="3320990at2"/>
<dbReference type="Pfam" id="PF04055">
    <property type="entry name" value="Radical_SAM"/>
    <property type="match status" value="1"/>
</dbReference>
<dbReference type="SMART" id="SM00876">
    <property type="entry name" value="BATS"/>
    <property type="match status" value="1"/>
</dbReference>
<dbReference type="GO" id="GO:0009228">
    <property type="term" value="P:thiamine biosynthetic process"/>
    <property type="evidence" value="ECO:0007669"/>
    <property type="project" value="InterPro"/>
</dbReference>
<dbReference type="InterPro" id="IPR007197">
    <property type="entry name" value="rSAM"/>
</dbReference>
<dbReference type="PANTHER" id="PTHR43583:SF1">
    <property type="entry name" value="2-IMINOACETATE SYNTHASE"/>
    <property type="match status" value="1"/>
</dbReference>
<dbReference type="SFLD" id="SFLDS00029">
    <property type="entry name" value="Radical_SAM"/>
    <property type="match status" value="1"/>
</dbReference>
<keyword evidence="4" id="KW-0479">Metal-binding</keyword>
<dbReference type="AlphaFoldDB" id="M1WJK7"/>
<dbReference type="InterPro" id="IPR010722">
    <property type="entry name" value="BATS_dom"/>
</dbReference>
<dbReference type="SFLD" id="SFLDG01081">
    <property type="entry name" value="cleavage_of_the_Ca-Cb_bond_in"/>
    <property type="match status" value="1"/>
</dbReference>
<evidence type="ECO:0000256" key="3">
    <source>
        <dbReference type="ARBA" id="ARBA00022691"/>
    </source>
</evidence>
<dbReference type="RefSeq" id="WP_015414119.1">
    <property type="nucleotide sequence ID" value="NC_020409.1"/>
</dbReference>
<name>M1WJK7_PSEP2</name>
<dbReference type="InterPro" id="IPR012726">
    <property type="entry name" value="ThiH"/>
</dbReference>
<evidence type="ECO:0000256" key="2">
    <source>
        <dbReference type="ARBA" id="ARBA00022485"/>
    </source>
</evidence>
<evidence type="ECO:0000259" key="7">
    <source>
        <dbReference type="PROSITE" id="PS51918"/>
    </source>
</evidence>
<organism evidence="8 9">
    <name type="scientific">Pseudodesulfovibrio piezophilus (strain DSM 21447 / JCM 15486 / C1TLV30)</name>
    <name type="common">Desulfovibrio piezophilus</name>
    <dbReference type="NCBI Taxonomy" id="1322246"/>
    <lineage>
        <taxon>Bacteria</taxon>
        <taxon>Pseudomonadati</taxon>
        <taxon>Thermodesulfobacteriota</taxon>
        <taxon>Desulfovibrionia</taxon>
        <taxon>Desulfovibrionales</taxon>
        <taxon>Desulfovibrionaceae</taxon>
    </lineage>
</organism>
<dbReference type="InterPro" id="IPR013785">
    <property type="entry name" value="Aldolase_TIM"/>
</dbReference>
<dbReference type="EMBL" id="FO203427">
    <property type="protein sequence ID" value="CCH48066.1"/>
    <property type="molecule type" value="Genomic_DNA"/>
</dbReference>
<keyword evidence="5" id="KW-0408">Iron</keyword>
<evidence type="ECO:0000256" key="6">
    <source>
        <dbReference type="ARBA" id="ARBA00023014"/>
    </source>
</evidence>
<dbReference type="KEGG" id="dpi:BN4_10829"/>
<dbReference type="CDD" id="cd01335">
    <property type="entry name" value="Radical_SAM"/>
    <property type="match status" value="1"/>
</dbReference>
<evidence type="ECO:0000313" key="8">
    <source>
        <dbReference type="EMBL" id="CCH48066.1"/>
    </source>
</evidence>
<keyword evidence="9" id="KW-1185">Reference proteome</keyword>
<dbReference type="GO" id="GO:0005506">
    <property type="term" value="F:iron ion binding"/>
    <property type="evidence" value="ECO:0007669"/>
    <property type="project" value="InterPro"/>
</dbReference>
<dbReference type="Proteomes" id="UP000011724">
    <property type="component" value="Chromosome"/>
</dbReference>
<dbReference type="PATRIC" id="fig|879567.3.peg.855"/>
<evidence type="ECO:0000256" key="1">
    <source>
        <dbReference type="ARBA" id="ARBA00001966"/>
    </source>
</evidence>
<dbReference type="Pfam" id="PF06968">
    <property type="entry name" value="BATS"/>
    <property type="match status" value="1"/>
</dbReference>
<dbReference type="GO" id="GO:0051539">
    <property type="term" value="F:4 iron, 4 sulfur cluster binding"/>
    <property type="evidence" value="ECO:0007669"/>
    <property type="project" value="UniProtKB-KW"/>
</dbReference>
<dbReference type="PANTHER" id="PTHR43583">
    <property type="entry name" value="2-IMINOACETATE SYNTHASE"/>
    <property type="match status" value="1"/>
</dbReference>